<gene>
    <name evidence="1" type="ORF">CR513_24805</name>
</gene>
<proteinExistence type="predicted"/>
<comment type="caution">
    <text evidence="1">The sequence shown here is derived from an EMBL/GenBank/DDBJ whole genome shotgun (WGS) entry which is preliminary data.</text>
</comment>
<accession>A0A371GR24</accession>
<dbReference type="EMBL" id="QJKJ01004723">
    <property type="protein sequence ID" value="RDX92994.1"/>
    <property type="molecule type" value="Genomic_DNA"/>
</dbReference>
<reference evidence="1" key="1">
    <citation type="submission" date="2018-05" db="EMBL/GenBank/DDBJ databases">
        <title>Draft genome of Mucuna pruriens seed.</title>
        <authorList>
            <person name="Nnadi N.E."/>
            <person name="Vos R."/>
            <person name="Hasami M.H."/>
            <person name="Devisetty U.K."/>
            <person name="Aguiy J.C."/>
        </authorList>
    </citation>
    <scope>NUCLEOTIDE SEQUENCE [LARGE SCALE GENOMIC DNA]</scope>
    <source>
        <strain evidence="1">JCA_2017</strain>
    </source>
</reference>
<feature type="non-terminal residue" evidence="1">
    <location>
        <position position="1"/>
    </location>
</feature>
<keyword evidence="2" id="KW-1185">Reference proteome</keyword>
<evidence type="ECO:0000313" key="1">
    <source>
        <dbReference type="EMBL" id="RDX92994.1"/>
    </source>
</evidence>
<dbReference type="AlphaFoldDB" id="A0A371GR24"/>
<evidence type="ECO:0000313" key="2">
    <source>
        <dbReference type="Proteomes" id="UP000257109"/>
    </source>
</evidence>
<organism evidence="1 2">
    <name type="scientific">Mucuna pruriens</name>
    <name type="common">Velvet bean</name>
    <name type="synonym">Dolichos pruriens</name>
    <dbReference type="NCBI Taxonomy" id="157652"/>
    <lineage>
        <taxon>Eukaryota</taxon>
        <taxon>Viridiplantae</taxon>
        <taxon>Streptophyta</taxon>
        <taxon>Embryophyta</taxon>
        <taxon>Tracheophyta</taxon>
        <taxon>Spermatophyta</taxon>
        <taxon>Magnoliopsida</taxon>
        <taxon>eudicotyledons</taxon>
        <taxon>Gunneridae</taxon>
        <taxon>Pentapetalae</taxon>
        <taxon>rosids</taxon>
        <taxon>fabids</taxon>
        <taxon>Fabales</taxon>
        <taxon>Fabaceae</taxon>
        <taxon>Papilionoideae</taxon>
        <taxon>50 kb inversion clade</taxon>
        <taxon>NPAAA clade</taxon>
        <taxon>indigoferoid/millettioid clade</taxon>
        <taxon>Phaseoleae</taxon>
        <taxon>Mucuna</taxon>
    </lineage>
</organism>
<name>A0A371GR24_MUCPR</name>
<sequence length="210" mass="24122">MSPYRIVFGKACHLLVEIEHQAYWTIKRCNMAYDHADQERKLQLQELEEFSNPTRDSRHVLFCRVRVDSGSMLRSARSVSTPDQVKLGLCQLRFYISVRVALQGIASKRSNCSPDEADSISNSQSIDWTQNHGLGSNWLLERTNPYWAHSGELTPLYLVISNGTLQLCHDDHCGRLSSHSMGPYTSCIHAMENHAEYRDAECRLRQYTKM</sequence>
<dbReference type="Proteomes" id="UP000257109">
    <property type="component" value="Unassembled WGS sequence"/>
</dbReference>
<protein>
    <submittedName>
        <fullName evidence="1">Uncharacterized protein</fullName>
    </submittedName>
</protein>